<proteinExistence type="predicted"/>
<gene>
    <name evidence="1" type="ORF">ACFQL7_27955</name>
</gene>
<dbReference type="RefSeq" id="WP_390207082.1">
    <property type="nucleotide sequence ID" value="NZ_JBHSZC010000006.1"/>
</dbReference>
<sequence length="64" mass="6863">MSDRLDPSVLIALKEIRGIPNGDGLAIFCHEDHDGRIQGFKLTATCPDITTPRSLGKAGVPTVF</sequence>
<comment type="caution">
    <text evidence="1">The sequence shown here is derived from an EMBL/GenBank/DDBJ whole genome shotgun (WGS) entry which is preliminary data.</text>
</comment>
<evidence type="ECO:0000313" key="1">
    <source>
        <dbReference type="EMBL" id="MFC7193246.1"/>
    </source>
</evidence>
<dbReference type="AlphaFoldDB" id="A0ABD5YZD2"/>
<dbReference type="Proteomes" id="UP001596417">
    <property type="component" value="Unassembled WGS sequence"/>
</dbReference>
<accession>A0ABD5YZD2</accession>
<organism evidence="1 2">
    <name type="scientific">Halocatena marina</name>
    <dbReference type="NCBI Taxonomy" id="2934937"/>
    <lineage>
        <taxon>Archaea</taxon>
        <taxon>Methanobacteriati</taxon>
        <taxon>Methanobacteriota</taxon>
        <taxon>Stenosarchaea group</taxon>
        <taxon>Halobacteria</taxon>
        <taxon>Halobacteriales</taxon>
        <taxon>Natronomonadaceae</taxon>
        <taxon>Halocatena</taxon>
    </lineage>
</organism>
<reference evidence="1 2" key="1">
    <citation type="journal article" date="2019" name="Int. J. Syst. Evol. Microbiol.">
        <title>The Global Catalogue of Microorganisms (GCM) 10K type strain sequencing project: providing services to taxonomists for standard genome sequencing and annotation.</title>
        <authorList>
            <consortium name="The Broad Institute Genomics Platform"/>
            <consortium name="The Broad Institute Genome Sequencing Center for Infectious Disease"/>
            <person name="Wu L."/>
            <person name="Ma J."/>
        </authorList>
    </citation>
    <scope>NUCLEOTIDE SEQUENCE [LARGE SCALE GENOMIC DNA]</scope>
    <source>
        <strain evidence="1 2">RDMS1</strain>
    </source>
</reference>
<evidence type="ECO:0000313" key="2">
    <source>
        <dbReference type="Proteomes" id="UP001596417"/>
    </source>
</evidence>
<dbReference type="EMBL" id="JBHTAX010000007">
    <property type="protein sequence ID" value="MFC7193246.1"/>
    <property type="molecule type" value="Genomic_DNA"/>
</dbReference>
<protein>
    <submittedName>
        <fullName evidence="1">Uncharacterized protein</fullName>
    </submittedName>
</protein>
<keyword evidence="2" id="KW-1185">Reference proteome</keyword>
<name>A0ABD5YZD2_9EURY</name>